<gene>
    <name evidence="1" type="ORF">AIOL_001385</name>
</gene>
<dbReference type="SUPFAM" id="SSF81901">
    <property type="entry name" value="HCP-like"/>
    <property type="match status" value="1"/>
</dbReference>
<comment type="caution">
    <text evidence="1">The sequence shown here is derived from an EMBL/GenBank/DDBJ whole genome shotgun (WGS) entry which is preliminary data.</text>
</comment>
<dbReference type="InterPro" id="IPR006597">
    <property type="entry name" value="Sel1-like"/>
</dbReference>
<dbReference type="PATRIC" id="fig|1675527.3.peg.1470"/>
<dbReference type="Proteomes" id="UP000037178">
    <property type="component" value="Unassembled WGS sequence"/>
</dbReference>
<dbReference type="STRING" id="1675527.AIOL_001385"/>
<sequence length="105" mass="10859">MSCALALTAAMAAHAQQTAEGELVPLGVVSAAYQAGDHTAAREGIRAHAEAGNALAQFRLGYMIANGEGGPFDRAEATQWLEAALQQGHAEGHTLLARVYMSGNP</sequence>
<keyword evidence="2" id="KW-1185">Reference proteome</keyword>
<evidence type="ECO:0000313" key="2">
    <source>
        <dbReference type="Proteomes" id="UP000037178"/>
    </source>
</evidence>
<name>A0A0J9E0G2_9RHOB</name>
<reference evidence="1 2" key="1">
    <citation type="submission" date="2015-06" db="EMBL/GenBank/DDBJ databases">
        <title>Draft genome sequence of an Alphaproteobacteria species associated to the Mediterranean sponge Oscarella lobularis.</title>
        <authorList>
            <person name="Jourda C."/>
            <person name="Santini S."/>
            <person name="Claverie J.-M."/>
        </authorList>
    </citation>
    <scope>NUCLEOTIDE SEQUENCE [LARGE SCALE GENOMIC DNA]</scope>
    <source>
        <strain evidence="1">IGS</strain>
    </source>
</reference>
<dbReference type="Gene3D" id="1.25.40.10">
    <property type="entry name" value="Tetratricopeptide repeat domain"/>
    <property type="match status" value="1"/>
</dbReference>
<proteinExistence type="predicted"/>
<protein>
    <recommendedName>
        <fullName evidence="3">Sel1 repeat family protein</fullName>
    </recommendedName>
</protein>
<accession>A0A0J9E0G2</accession>
<evidence type="ECO:0008006" key="3">
    <source>
        <dbReference type="Google" id="ProtNLM"/>
    </source>
</evidence>
<dbReference type="EMBL" id="LFTY01000002">
    <property type="protein sequence ID" value="KMW56431.1"/>
    <property type="molecule type" value="Genomic_DNA"/>
</dbReference>
<dbReference type="AlphaFoldDB" id="A0A0J9E0G2"/>
<dbReference type="SMART" id="SM00671">
    <property type="entry name" value="SEL1"/>
    <property type="match status" value="1"/>
</dbReference>
<dbReference type="InterPro" id="IPR011990">
    <property type="entry name" value="TPR-like_helical_dom_sf"/>
</dbReference>
<evidence type="ECO:0000313" key="1">
    <source>
        <dbReference type="EMBL" id="KMW56431.1"/>
    </source>
</evidence>
<organism evidence="1 2">
    <name type="scientific">Candidatus Rhodobacter oscarellae</name>
    <dbReference type="NCBI Taxonomy" id="1675527"/>
    <lineage>
        <taxon>Bacteria</taxon>
        <taxon>Pseudomonadati</taxon>
        <taxon>Pseudomonadota</taxon>
        <taxon>Alphaproteobacteria</taxon>
        <taxon>Rhodobacterales</taxon>
        <taxon>Rhodobacter group</taxon>
        <taxon>Rhodobacter</taxon>
    </lineage>
</organism>